<proteinExistence type="predicted"/>
<evidence type="ECO:0000313" key="2">
    <source>
        <dbReference type="EMBL" id="CAD9084777.1"/>
    </source>
</evidence>
<organism evidence="2">
    <name type="scientific">Percolomonas cosmopolitus</name>
    <dbReference type="NCBI Taxonomy" id="63605"/>
    <lineage>
        <taxon>Eukaryota</taxon>
        <taxon>Discoba</taxon>
        <taxon>Heterolobosea</taxon>
        <taxon>Tetramitia</taxon>
        <taxon>Eutetramitia</taxon>
        <taxon>Percolomonadidae</taxon>
        <taxon>Percolomonas</taxon>
    </lineage>
</organism>
<name>A0A7S1KTH1_9EUKA</name>
<sequence>MPSKAKALLQAHKSKLLQERQQKNEKDKDLNEWLSGFENPHHFEKSNNGGQGLRRKAQFLETAQHEQEDFRDGQHERGRGGGRGGNRARGRGGGRGGNRSDAYQQRGRHNNADGNDRQQFPGHSNTYNNRGPRPNHRHQNQQGNSLQARFMKSKKPKSNYERKRDSNPYSKVGNETFSHALENINSKRKRGENAEEEQKYDEYTNFGLQESEKIEKVAKKRKLNEGDAEEAQEQDSRRYNDRYTHIDSEFDPEEFDAVVEPAEYENNFINSLFTSNPELTKHNLITLPSKSGSGLSHTTWTFPQEFNNYDTIYFDGDALVSMSARQFTKHSYPIFEHAVVSALQEWMDKHHRNQDRIVFRCSVMAVSALVVSKFPSKFTKHNAVVGSSRLDINGNYEVPFYRANDFLHRELKTSHIAFLASSLRRGDFSTVQISDKNEKRLILLLSRLKDLPDLSKVPQASECMLDFSDSIMFYDATNVMKQSHFVKDILPSELQAWIVINLIRFFGKKYKVKKSIVVMDFNPFPELKNPYAKDSAMEYVFADETTKADELIIEESKKYVDAKETLILVTNDTELCWRGSKLTECRVGTWQQAALSAFHFKFENHLDLMHKACWDVLLWYLQQDETMPNGEWGFHRMGEVADRHWMFKQIEEALENVENESSSW</sequence>
<feature type="compositionally biased region" description="Basic and acidic residues" evidence="1">
    <location>
        <begin position="63"/>
        <end position="79"/>
    </location>
</feature>
<feature type="compositionally biased region" description="Polar residues" evidence="1">
    <location>
        <begin position="117"/>
        <end position="129"/>
    </location>
</feature>
<dbReference type="EMBL" id="HBGD01009782">
    <property type="protein sequence ID" value="CAD9084777.1"/>
    <property type="molecule type" value="Transcribed_RNA"/>
</dbReference>
<feature type="compositionally biased region" description="Polar residues" evidence="1">
    <location>
        <begin position="167"/>
        <end position="177"/>
    </location>
</feature>
<feature type="compositionally biased region" description="Basic and acidic residues" evidence="1">
    <location>
        <begin position="16"/>
        <end position="31"/>
    </location>
</feature>
<evidence type="ECO:0000256" key="1">
    <source>
        <dbReference type="SAM" id="MobiDB-lite"/>
    </source>
</evidence>
<feature type="region of interest" description="Disordered" evidence="1">
    <location>
        <begin position="219"/>
        <end position="239"/>
    </location>
</feature>
<gene>
    <name evidence="2" type="ORF">PCOS0759_LOCUS8031</name>
</gene>
<feature type="compositionally biased region" description="Basic and acidic residues" evidence="1">
    <location>
        <begin position="191"/>
        <end position="202"/>
    </location>
</feature>
<protein>
    <submittedName>
        <fullName evidence="2">Uncharacterized protein</fullName>
    </submittedName>
</protein>
<dbReference type="AlphaFoldDB" id="A0A7S1KTH1"/>
<reference evidence="2" key="1">
    <citation type="submission" date="2021-01" db="EMBL/GenBank/DDBJ databases">
        <authorList>
            <person name="Corre E."/>
            <person name="Pelletier E."/>
            <person name="Niang G."/>
            <person name="Scheremetjew M."/>
            <person name="Finn R."/>
            <person name="Kale V."/>
            <person name="Holt S."/>
            <person name="Cochrane G."/>
            <person name="Meng A."/>
            <person name="Brown T."/>
            <person name="Cohen L."/>
        </authorList>
    </citation>
    <scope>NUCLEOTIDE SEQUENCE</scope>
    <source>
        <strain evidence="2">WS</strain>
    </source>
</reference>
<feature type="region of interest" description="Disordered" evidence="1">
    <location>
        <begin position="1"/>
        <end position="206"/>
    </location>
</feature>
<accession>A0A7S1KTH1</accession>